<dbReference type="AlphaFoldDB" id="A0A0G4J436"/>
<dbReference type="Gene3D" id="2.130.10.10">
    <property type="entry name" value="YVTN repeat-like/Quinoprotein amine dehydrogenase"/>
    <property type="match status" value="1"/>
</dbReference>
<name>A0A0G4J436_PLABS</name>
<dbReference type="InterPro" id="IPR052596">
    <property type="entry name" value="AMBRA1_autophagy"/>
</dbReference>
<evidence type="ECO:0000313" key="1">
    <source>
        <dbReference type="EMBL" id="CEP02267.1"/>
    </source>
</evidence>
<dbReference type="InterPro" id="IPR015943">
    <property type="entry name" value="WD40/YVTN_repeat-like_dom_sf"/>
</dbReference>
<dbReference type="GO" id="GO:0000045">
    <property type="term" value="P:autophagosome assembly"/>
    <property type="evidence" value="ECO:0007669"/>
    <property type="project" value="TreeGrafter"/>
</dbReference>
<dbReference type="GO" id="GO:1990756">
    <property type="term" value="F:ubiquitin-like ligase-substrate adaptor activity"/>
    <property type="evidence" value="ECO:0007669"/>
    <property type="project" value="TreeGrafter"/>
</dbReference>
<reference evidence="1 2" key="1">
    <citation type="submission" date="2015-02" db="EMBL/GenBank/DDBJ databases">
        <authorList>
            <person name="Chooi Y.-H."/>
        </authorList>
    </citation>
    <scope>NUCLEOTIDE SEQUENCE [LARGE SCALE GENOMIC DNA]</scope>
    <source>
        <strain evidence="1">E3</strain>
    </source>
</reference>
<evidence type="ECO:0008006" key="3">
    <source>
        <dbReference type="Google" id="ProtNLM"/>
    </source>
</evidence>
<dbReference type="Proteomes" id="UP000039324">
    <property type="component" value="Unassembled WGS sequence"/>
</dbReference>
<dbReference type="GO" id="GO:0000423">
    <property type="term" value="P:mitophagy"/>
    <property type="evidence" value="ECO:0007669"/>
    <property type="project" value="TreeGrafter"/>
</dbReference>
<protein>
    <recommendedName>
        <fullName evidence="3">Anaphase-promoting complex subunit 4 WD40 domain-containing protein</fullName>
    </recommendedName>
</protein>
<dbReference type="GO" id="GO:0080008">
    <property type="term" value="C:Cul4-RING E3 ubiquitin ligase complex"/>
    <property type="evidence" value="ECO:0007669"/>
    <property type="project" value="TreeGrafter"/>
</dbReference>
<sequence length="359" mass="38922">MRLAERRHRGSRARRLLQDRCLLLWRRSKRVAWQPRPCPAAVSIAVGVNDVAAVGLTDHSIAVLDVADSLRLRHRLLGHTRTPWSLCFHNDHCLASGDLAGECRLWSVLDGACTAVVDFSECGSIRSLLDLNGRFCMAQSRRISLASITTLPCPVGVLFEAPLRSIVAAVACGPIVVVAMEGSQGTASLEFMRYDEAACTLTDTRARLRHVIVYTSASLAVRGDVLACCRKDPTGPTLAIVSVRHGDDSFGQVLASCPVMEAEFSTCIRFTLSGDYVIVGFGVSSRRMVRERLRAIRDGDVVDDNRYVVRGVYSASDLRKVGSMRGDVSDGINTIAFSSTGQPAILQATVMAGVQAFIV</sequence>
<gene>
    <name evidence="1" type="ORF">PBRA_002532</name>
</gene>
<dbReference type="PANTHER" id="PTHR22874">
    <property type="entry name" value="ACTIVATING MOLECULE IN BECN1-REGULATED AUTOPHAGY PROTEIN 1"/>
    <property type="match status" value="1"/>
</dbReference>
<dbReference type="InterPro" id="IPR036322">
    <property type="entry name" value="WD40_repeat_dom_sf"/>
</dbReference>
<proteinExistence type="predicted"/>
<evidence type="ECO:0000313" key="2">
    <source>
        <dbReference type="Proteomes" id="UP000039324"/>
    </source>
</evidence>
<dbReference type="EMBL" id="CDSF01000122">
    <property type="protein sequence ID" value="CEP02267.1"/>
    <property type="molecule type" value="Genomic_DNA"/>
</dbReference>
<organism evidence="1 2">
    <name type="scientific">Plasmodiophora brassicae</name>
    <name type="common">Clubroot disease agent</name>
    <dbReference type="NCBI Taxonomy" id="37360"/>
    <lineage>
        <taxon>Eukaryota</taxon>
        <taxon>Sar</taxon>
        <taxon>Rhizaria</taxon>
        <taxon>Endomyxa</taxon>
        <taxon>Phytomyxea</taxon>
        <taxon>Plasmodiophorida</taxon>
        <taxon>Plasmodiophoridae</taxon>
        <taxon>Plasmodiophora</taxon>
    </lineage>
</organism>
<keyword evidence="2" id="KW-1185">Reference proteome</keyword>
<dbReference type="InterPro" id="IPR001680">
    <property type="entry name" value="WD40_rpt"/>
</dbReference>
<dbReference type="PANTHER" id="PTHR22874:SF1">
    <property type="entry name" value="ACTIVATING MOLECULE IN BECN1-REGULATED AUTOPHAGY PROTEIN 1"/>
    <property type="match status" value="1"/>
</dbReference>
<dbReference type="SMART" id="SM00320">
    <property type="entry name" value="WD40"/>
    <property type="match status" value="1"/>
</dbReference>
<dbReference type="SUPFAM" id="SSF50978">
    <property type="entry name" value="WD40 repeat-like"/>
    <property type="match status" value="1"/>
</dbReference>
<accession>A0A0G4J436</accession>